<gene>
    <name evidence="1" type="ORF">F4556_005087</name>
</gene>
<dbReference type="Proteomes" id="UP000573327">
    <property type="component" value="Unassembled WGS sequence"/>
</dbReference>
<evidence type="ECO:0000313" key="1">
    <source>
        <dbReference type="EMBL" id="MBB4949552.1"/>
    </source>
</evidence>
<sequence length="117" mass="11444">MTTATATATATAPAALRALLGAPDLTPLAARLARSHDLAAMPAAYAAAVAECATHAAWEGVGGSVPYAQWLAAVPESVIAAAVDLAVAAARDGHEAALLHLACAGAVLDAIATQLGH</sequence>
<dbReference type="AlphaFoldDB" id="A0A7W7SGA5"/>
<evidence type="ECO:0000313" key="2">
    <source>
        <dbReference type="Proteomes" id="UP000573327"/>
    </source>
</evidence>
<name>A0A7W7SGA5_9ACTN</name>
<proteinExistence type="predicted"/>
<dbReference type="EMBL" id="JACHJR010000001">
    <property type="protein sequence ID" value="MBB4949552.1"/>
    <property type="molecule type" value="Genomic_DNA"/>
</dbReference>
<dbReference type="RefSeq" id="WP_184919968.1">
    <property type="nucleotide sequence ID" value="NZ_JACHJR010000001.1"/>
</dbReference>
<reference evidence="1 2" key="1">
    <citation type="submission" date="2020-08" db="EMBL/GenBank/DDBJ databases">
        <title>Sequencing the genomes of 1000 actinobacteria strains.</title>
        <authorList>
            <person name="Klenk H.-P."/>
        </authorList>
    </citation>
    <scope>NUCLEOTIDE SEQUENCE [LARGE SCALE GENOMIC DNA]</scope>
    <source>
        <strain evidence="1 2">DSM 44786</strain>
    </source>
</reference>
<comment type="caution">
    <text evidence="1">The sequence shown here is derived from an EMBL/GenBank/DDBJ whole genome shotgun (WGS) entry which is preliminary data.</text>
</comment>
<organism evidence="1 2">
    <name type="scientific">Kitasatospora gansuensis</name>
    <dbReference type="NCBI Taxonomy" id="258050"/>
    <lineage>
        <taxon>Bacteria</taxon>
        <taxon>Bacillati</taxon>
        <taxon>Actinomycetota</taxon>
        <taxon>Actinomycetes</taxon>
        <taxon>Kitasatosporales</taxon>
        <taxon>Streptomycetaceae</taxon>
        <taxon>Kitasatospora</taxon>
    </lineage>
</organism>
<protein>
    <submittedName>
        <fullName evidence="1">Uncharacterized protein</fullName>
    </submittedName>
</protein>
<keyword evidence="2" id="KW-1185">Reference proteome</keyword>
<accession>A0A7W7SGA5</accession>